<dbReference type="PANTHER" id="PTHR30086">
    <property type="entry name" value="ARGININE EXPORTER PROTEIN ARGO"/>
    <property type="match status" value="1"/>
</dbReference>
<evidence type="ECO:0000256" key="3">
    <source>
        <dbReference type="ARBA" id="ARBA00022692"/>
    </source>
</evidence>
<proteinExistence type="predicted"/>
<keyword evidence="3 6" id="KW-0812">Transmembrane</keyword>
<name>A0A7S7NUD1_PALFE</name>
<feature type="transmembrane region" description="Helical" evidence="6">
    <location>
        <begin position="12"/>
        <end position="32"/>
    </location>
</feature>
<keyword evidence="8" id="KW-1185">Reference proteome</keyword>
<evidence type="ECO:0000256" key="5">
    <source>
        <dbReference type="ARBA" id="ARBA00023136"/>
    </source>
</evidence>
<evidence type="ECO:0000313" key="8">
    <source>
        <dbReference type="Proteomes" id="UP000593892"/>
    </source>
</evidence>
<comment type="subcellular location">
    <subcellularLocation>
        <location evidence="1">Cell membrane</location>
        <topology evidence="1">Multi-pass membrane protein</topology>
    </subcellularLocation>
</comment>
<evidence type="ECO:0000256" key="1">
    <source>
        <dbReference type="ARBA" id="ARBA00004651"/>
    </source>
</evidence>
<feature type="transmembrane region" description="Helical" evidence="6">
    <location>
        <begin position="44"/>
        <end position="67"/>
    </location>
</feature>
<sequence length="217" mass="22746">MQLLPPPAELLIFVTAAVVLLVIPGPAVLYIVARSVDQGRRAGFASCAGISSGGLVHVLAATFGLSALLVSSAMAYSAVKYAGAAYLIYLGIRKLREKPVTGEVGHAAPASLRRIYAQGVVVQLLNPKSALFFFSFLPQFVSPARGPVMPQLLALGLLFAAMGFVSDCLWAFTAGTASGWLRGNPAFLRHQRYVSGSVYIGLGLATAVSGSRASIRH</sequence>
<evidence type="ECO:0000256" key="4">
    <source>
        <dbReference type="ARBA" id="ARBA00022989"/>
    </source>
</evidence>
<dbReference type="GO" id="GO:0005886">
    <property type="term" value="C:plasma membrane"/>
    <property type="evidence" value="ECO:0007669"/>
    <property type="project" value="UniProtKB-SubCell"/>
</dbReference>
<dbReference type="PIRSF" id="PIRSF006324">
    <property type="entry name" value="LeuE"/>
    <property type="match status" value="1"/>
</dbReference>
<dbReference type="Pfam" id="PF01810">
    <property type="entry name" value="LysE"/>
    <property type="match status" value="1"/>
</dbReference>
<dbReference type="KEGG" id="pfer:IRI77_08350"/>
<feature type="transmembrane region" description="Helical" evidence="6">
    <location>
        <begin position="152"/>
        <end position="173"/>
    </location>
</feature>
<evidence type="ECO:0000256" key="6">
    <source>
        <dbReference type="SAM" id="Phobius"/>
    </source>
</evidence>
<protein>
    <submittedName>
        <fullName evidence="7">LysE family translocator</fullName>
    </submittedName>
</protein>
<evidence type="ECO:0000256" key="2">
    <source>
        <dbReference type="ARBA" id="ARBA00022475"/>
    </source>
</evidence>
<accession>A0A7S7NUD1</accession>
<gene>
    <name evidence="7" type="ORF">IRI77_08350</name>
</gene>
<dbReference type="AlphaFoldDB" id="A0A7S7NUD1"/>
<organism evidence="7 8">
    <name type="scientific">Paludibaculum fermentans</name>
    <dbReference type="NCBI Taxonomy" id="1473598"/>
    <lineage>
        <taxon>Bacteria</taxon>
        <taxon>Pseudomonadati</taxon>
        <taxon>Acidobacteriota</taxon>
        <taxon>Terriglobia</taxon>
        <taxon>Bryobacterales</taxon>
        <taxon>Bryobacteraceae</taxon>
        <taxon>Paludibaculum</taxon>
    </lineage>
</organism>
<dbReference type="Proteomes" id="UP000593892">
    <property type="component" value="Chromosome"/>
</dbReference>
<keyword evidence="4 6" id="KW-1133">Transmembrane helix</keyword>
<feature type="transmembrane region" description="Helical" evidence="6">
    <location>
        <begin position="73"/>
        <end position="92"/>
    </location>
</feature>
<dbReference type="GO" id="GO:0015171">
    <property type="term" value="F:amino acid transmembrane transporter activity"/>
    <property type="evidence" value="ECO:0007669"/>
    <property type="project" value="TreeGrafter"/>
</dbReference>
<dbReference type="InterPro" id="IPR001123">
    <property type="entry name" value="LeuE-type"/>
</dbReference>
<feature type="transmembrane region" description="Helical" evidence="6">
    <location>
        <begin position="193"/>
        <end position="215"/>
    </location>
</feature>
<evidence type="ECO:0000313" key="7">
    <source>
        <dbReference type="EMBL" id="QOY89952.1"/>
    </source>
</evidence>
<keyword evidence="2" id="KW-1003">Cell membrane</keyword>
<dbReference type="RefSeq" id="WP_194451615.1">
    <property type="nucleotide sequence ID" value="NZ_CP063849.1"/>
</dbReference>
<reference evidence="7 8" key="1">
    <citation type="submission" date="2020-10" db="EMBL/GenBank/DDBJ databases">
        <title>Complete genome sequence of Paludibaculum fermentans P105T, a facultatively anaerobic acidobacterium capable of dissimilatory Fe(III) reduction.</title>
        <authorList>
            <person name="Dedysh S.N."/>
            <person name="Beletsky A.V."/>
            <person name="Kulichevskaya I.S."/>
            <person name="Mardanov A.V."/>
            <person name="Ravin N.V."/>
        </authorList>
    </citation>
    <scope>NUCLEOTIDE SEQUENCE [LARGE SCALE GENOMIC DNA]</scope>
    <source>
        <strain evidence="7 8">P105</strain>
    </source>
</reference>
<dbReference type="EMBL" id="CP063849">
    <property type="protein sequence ID" value="QOY89952.1"/>
    <property type="molecule type" value="Genomic_DNA"/>
</dbReference>
<keyword evidence="5 6" id="KW-0472">Membrane</keyword>
<dbReference type="PANTHER" id="PTHR30086:SF20">
    <property type="entry name" value="ARGININE EXPORTER PROTEIN ARGO-RELATED"/>
    <property type="match status" value="1"/>
</dbReference>